<sequence>MFFAFVFLASALFAFSEAECPPGSGTIGLHCKLHKEYNQNQIVRSAQLARALILDPRGIEIDSEAPTRETFFFDYTATTSTGQPLFFQIHSFGTTASCANVASVSINGIPRPCEAIYQPNTFASGTAKFRFEFWNTRDSYNIAVSYKIDMGL</sequence>
<organism evidence="2 3">
    <name type="scientific">Steinernema carpocapsae</name>
    <name type="common">Entomopathogenic nematode</name>
    <dbReference type="NCBI Taxonomy" id="34508"/>
    <lineage>
        <taxon>Eukaryota</taxon>
        <taxon>Metazoa</taxon>
        <taxon>Ecdysozoa</taxon>
        <taxon>Nematoda</taxon>
        <taxon>Chromadorea</taxon>
        <taxon>Rhabditida</taxon>
        <taxon>Tylenchina</taxon>
        <taxon>Panagrolaimomorpha</taxon>
        <taxon>Strongyloidoidea</taxon>
        <taxon>Steinernematidae</taxon>
        <taxon>Steinernema</taxon>
    </lineage>
</organism>
<gene>
    <name evidence="2" type="ORF">L596_017006</name>
</gene>
<evidence type="ECO:0000313" key="3">
    <source>
        <dbReference type="Proteomes" id="UP000298663"/>
    </source>
</evidence>
<protein>
    <recommendedName>
        <fullName evidence="4">Reelin domain-containing protein</fullName>
    </recommendedName>
</protein>
<dbReference type="AlphaFoldDB" id="A0A4U5N135"/>
<reference evidence="2 3" key="1">
    <citation type="journal article" date="2015" name="Genome Biol.">
        <title>Comparative genomics of Steinernema reveals deeply conserved gene regulatory networks.</title>
        <authorList>
            <person name="Dillman A.R."/>
            <person name="Macchietto M."/>
            <person name="Porter C.F."/>
            <person name="Rogers A."/>
            <person name="Williams B."/>
            <person name="Antoshechkin I."/>
            <person name="Lee M.M."/>
            <person name="Goodwin Z."/>
            <person name="Lu X."/>
            <person name="Lewis E.E."/>
            <person name="Goodrich-Blair H."/>
            <person name="Stock S.P."/>
            <person name="Adams B.J."/>
            <person name="Sternberg P.W."/>
            <person name="Mortazavi A."/>
        </authorList>
    </citation>
    <scope>NUCLEOTIDE SEQUENCE [LARGE SCALE GENOMIC DNA]</scope>
    <source>
        <strain evidence="2 3">ALL</strain>
    </source>
</reference>
<evidence type="ECO:0000256" key="1">
    <source>
        <dbReference type="SAM" id="SignalP"/>
    </source>
</evidence>
<comment type="caution">
    <text evidence="2">The sequence shown here is derived from an EMBL/GenBank/DDBJ whole genome shotgun (WGS) entry which is preliminary data.</text>
</comment>
<proteinExistence type="predicted"/>
<dbReference type="Proteomes" id="UP000298663">
    <property type="component" value="Unassembled WGS sequence"/>
</dbReference>
<reference evidence="2 3" key="2">
    <citation type="journal article" date="2019" name="G3 (Bethesda)">
        <title>Hybrid Assembly of the Genome of the Entomopathogenic Nematode Steinernema carpocapsae Identifies the X-Chromosome.</title>
        <authorList>
            <person name="Serra L."/>
            <person name="Macchietto M."/>
            <person name="Macias-Munoz A."/>
            <person name="McGill C.J."/>
            <person name="Rodriguez I.M."/>
            <person name="Rodriguez B."/>
            <person name="Murad R."/>
            <person name="Mortazavi A."/>
        </authorList>
    </citation>
    <scope>NUCLEOTIDE SEQUENCE [LARGE SCALE GENOMIC DNA]</scope>
    <source>
        <strain evidence="2 3">ALL</strain>
    </source>
</reference>
<feature type="chain" id="PRO_5020394602" description="Reelin domain-containing protein" evidence="1">
    <location>
        <begin position="19"/>
        <end position="152"/>
    </location>
</feature>
<feature type="signal peptide" evidence="1">
    <location>
        <begin position="1"/>
        <end position="18"/>
    </location>
</feature>
<name>A0A4U5N135_STECR</name>
<evidence type="ECO:0008006" key="4">
    <source>
        <dbReference type="Google" id="ProtNLM"/>
    </source>
</evidence>
<dbReference type="EMBL" id="AZBU02000005">
    <property type="protein sequence ID" value="TKR75763.1"/>
    <property type="molecule type" value="Genomic_DNA"/>
</dbReference>
<evidence type="ECO:0000313" key="2">
    <source>
        <dbReference type="EMBL" id="TKR75763.1"/>
    </source>
</evidence>
<accession>A0A4U5N135</accession>
<keyword evidence="1" id="KW-0732">Signal</keyword>
<keyword evidence="3" id="KW-1185">Reference proteome</keyword>